<dbReference type="Proteomes" id="UP001185728">
    <property type="component" value="Unassembled WGS sequence"/>
</dbReference>
<organism evidence="1 2">
    <name type="scientific">Micrococcus yunnanensis</name>
    <dbReference type="NCBI Taxonomy" id="566027"/>
    <lineage>
        <taxon>Bacteria</taxon>
        <taxon>Bacillati</taxon>
        <taxon>Actinomycetota</taxon>
        <taxon>Actinomycetes</taxon>
        <taxon>Micrococcales</taxon>
        <taxon>Micrococcaceae</taxon>
        <taxon>Micrococcus</taxon>
    </lineage>
</organism>
<evidence type="ECO:0000313" key="1">
    <source>
        <dbReference type="EMBL" id="MDV7177423.1"/>
    </source>
</evidence>
<dbReference type="EMBL" id="JAWLUK010000011">
    <property type="protein sequence ID" value="MDV7177423.1"/>
    <property type="molecule type" value="Genomic_DNA"/>
</dbReference>
<protein>
    <submittedName>
        <fullName evidence="1">DUF3375 domain-containing protein</fullName>
    </submittedName>
</protein>
<gene>
    <name evidence="1" type="ORF">R4064_07210</name>
</gene>
<proteinExistence type="predicted"/>
<accession>A0AAP5T7T8</accession>
<reference evidence="1" key="1">
    <citation type="submission" date="2023-10" db="EMBL/GenBank/DDBJ databases">
        <title>Development of a sustainable strategy for remediation of hydrocarbon-contaminated territories based on the waste exchange concept.</title>
        <authorList>
            <person name="Krivoruchko A."/>
        </authorList>
    </citation>
    <scope>NUCLEOTIDE SEQUENCE</scope>
    <source>
        <strain evidence="1">IEGM 1325</strain>
    </source>
</reference>
<name>A0AAP5T7T8_9MICC</name>
<dbReference type="Pfam" id="PF11855">
    <property type="entry name" value="DUF3375"/>
    <property type="match status" value="1"/>
</dbReference>
<comment type="caution">
    <text evidence="1">The sequence shown here is derived from an EMBL/GenBank/DDBJ whole genome shotgun (WGS) entry which is preliminary data.</text>
</comment>
<sequence>MSSLAQALRVHRLVQDDVALRMLRMDSLPLVAGVLATHLGAPNASLPTHELHDALDAELDTLRDHLDLSGRTAKAYCEDWRQAGLLERRIADEAREEVYELTPAARQGLRVVEQLLAPRASVTESRLVSLLTALHQLALETDPDTSRRLAALRAEQQALAERIERIASGEDTVLDERRAVERLDDVLTQAADLPVDFARVRARFGELNQELRRRILTDEGLPGDVLENVFRGVDLIESSDEGQTFAAFSRMVRDPAMSAAFQADIRAVLERDFAADLPPATRRAVRGLARTLQDGSSAVQDTLTEFARGLRRYVLSQEYHRDRRLHVALREALRAAADAAPATRPYRQTGRDLDLTGMSLRSVGEISLHDPREFDVGPALEDAAVATVDMAALRALARETEIDFTELRENVNRTLEGKDGAPASATVADVLELHPATQGVASVVGLLSLAAQHGQVDPDAVDLLRWPAAAGMHSAHVIRHRFTERLP</sequence>
<dbReference type="RefSeq" id="WP_135019550.1">
    <property type="nucleotide sequence ID" value="NZ_JAWLUK010000011.1"/>
</dbReference>
<dbReference type="AlphaFoldDB" id="A0AAP5T7T8"/>
<evidence type="ECO:0000313" key="2">
    <source>
        <dbReference type="Proteomes" id="UP001185728"/>
    </source>
</evidence>
<dbReference type="InterPro" id="IPR021804">
    <property type="entry name" value="DUF3375"/>
</dbReference>